<name>A0A3A5JUS9_9HYPH</name>
<dbReference type="OrthoDB" id="8478606at2"/>
<evidence type="ECO:0000256" key="1">
    <source>
        <dbReference type="SAM" id="MobiDB-lite"/>
    </source>
</evidence>
<organism evidence="2 3">
    <name type="scientific">Mesorhizobium waimense</name>
    <dbReference type="NCBI Taxonomy" id="1300307"/>
    <lineage>
        <taxon>Bacteria</taxon>
        <taxon>Pseudomonadati</taxon>
        <taxon>Pseudomonadota</taxon>
        <taxon>Alphaproteobacteria</taxon>
        <taxon>Hyphomicrobiales</taxon>
        <taxon>Phyllobacteriaceae</taxon>
        <taxon>Mesorhizobium</taxon>
    </lineage>
</organism>
<evidence type="ECO:0000313" key="2">
    <source>
        <dbReference type="EMBL" id="RJT23811.1"/>
    </source>
</evidence>
<accession>A0A3A5JUS9</accession>
<feature type="compositionally biased region" description="Basic and acidic residues" evidence="1">
    <location>
        <begin position="80"/>
        <end position="89"/>
    </location>
</feature>
<dbReference type="Proteomes" id="UP000272706">
    <property type="component" value="Unassembled WGS sequence"/>
</dbReference>
<dbReference type="RefSeq" id="WP_120019214.1">
    <property type="nucleotide sequence ID" value="NZ_QZWZ01000083.1"/>
</dbReference>
<dbReference type="AlphaFoldDB" id="A0A3A5JUS9"/>
<comment type="caution">
    <text evidence="2">The sequence shown here is derived from an EMBL/GenBank/DDBJ whole genome shotgun (WGS) entry which is preliminary data.</text>
</comment>
<feature type="region of interest" description="Disordered" evidence="1">
    <location>
        <begin position="59"/>
        <end position="89"/>
    </location>
</feature>
<reference evidence="2 3" key="1">
    <citation type="submission" date="2018-09" db="EMBL/GenBank/DDBJ databases">
        <title>Mesorhizobium carmichaelinearum sp. nov. isolated from Carmichaelinea spp. root nodules in New Zealand.</title>
        <authorList>
            <person name="De Meyer S.E."/>
        </authorList>
    </citation>
    <scope>NUCLEOTIDE SEQUENCE [LARGE SCALE GENOMIC DNA]</scope>
    <source>
        <strain evidence="2 3">ICMP19557</strain>
    </source>
</reference>
<dbReference type="EMBL" id="QZWZ01000083">
    <property type="protein sequence ID" value="RJT23811.1"/>
    <property type="molecule type" value="Genomic_DNA"/>
</dbReference>
<gene>
    <name evidence="2" type="ORF">D3227_38265</name>
</gene>
<protein>
    <submittedName>
        <fullName evidence="2">Uncharacterized protein</fullName>
    </submittedName>
</protein>
<evidence type="ECO:0000313" key="3">
    <source>
        <dbReference type="Proteomes" id="UP000272706"/>
    </source>
</evidence>
<proteinExistence type="predicted"/>
<sequence length="230" mass="25801">MTGGTSASDEWQNHVDKIEAILHVALRELRKEGVSGNETHMNREFYFRILRANQQVYRQSPAKALSNPPTPEAQNLPSRSDAEPDPRTKKIPDFQWSFIDHEAEDPDEGVRTYVIECKKLGKPDRADWNYNENYANHGVLRFVHPAHLYGKDAVAGAMVGYVHSMEFSSIHSEVDTIVSTHAIASLPHPATGWIAGGVSTIDHELTRAQGVSPYKLRHFWVDLRPPAVAV</sequence>
<keyword evidence="3" id="KW-1185">Reference proteome</keyword>